<dbReference type="GO" id="GO:0005524">
    <property type="term" value="F:ATP binding"/>
    <property type="evidence" value="ECO:0007669"/>
    <property type="project" value="UniProtKB-KW"/>
</dbReference>
<protein>
    <recommendedName>
        <fullName evidence="2">Response regulatory domain-containing protein</fullName>
    </recommendedName>
</protein>
<dbReference type="GO" id="GO:0005783">
    <property type="term" value="C:endoplasmic reticulum"/>
    <property type="evidence" value="ECO:0007669"/>
    <property type="project" value="TreeGrafter"/>
</dbReference>
<dbReference type="InterPro" id="IPR001789">
    <property type="entry name" value="Sig_transdc_resp-reg_receiver"/>
</dbReference>
<dbReference type="SUPFAM" id="SSF52172">
    <property type="entry name" value="CheY-like"/>
    <property type="match status" value="1"/>
</dbReference>
<evidence type="ECO:0000259" key="2">
    <source>
        <dbReference type="PROSITE" id="PS50110"/>
    </source>
</evidence>
<dbReference type="PROSITE" id="PS50110">
    <property type="entry name" value="RESPONSE_REGULATORY"/>
    <property type="match status" value="1"/>
</dbReference>
<keyword evidence="4" id="KW-1185">Reference proteome</keyword>
<evidence type="ECO:0000313" key="4">
    <source>
        <dbReference type="Proteomes" id="UP001279734"/>
    </source>
</evidence>
<comment type="caution">
    <text evidence="3">The sequence shown here is derived from an EMBL/GenBank/DDBJ whole genome shotgun (WGS) entry which is preliminary data.</text>
</comment>
<accession>A0AAD3TEP9</accession>
<dbReference type="PANTHER" id="PTHR24423">
    <property type="entry name" value="TWO-COMPONENT SENSOR HISTIDINE KINASE"/>
    <property type="match status" value="1"/>
</dbReference>
<feature type="modified residue" description="4-aspartylphosphate" evidence="1">
    <location>
        <position position="113"/>
    </location>
</feature>
<organism evidence="3 4">
    <name type="scientific">Nepenthes gracilis</name>
    <name type="common">Slender pitcher plant</name>
    <dbReference type="NCBI Taxonomy" id="150966"/>
    <lineage>
        <taxon>Eukaryota</taxon>
        <taxon>Viridiplantae</taxon>
        <taxon>Streptophyta</taxon>
        <taxon>Embryophyta</taxon>
        <taxon>Tracheophyta</taxon>
        <taxon>Spermatophyta</taxon>
        <taxon>Magnoliopsida</taxon>
        <taxon>eudicotyledons</taxon>
        <taxon>Gunneridae</taxon>
        <taxon>Pentapetalae</taxon>
        <taxon>Caryophyllales</taxon>
        <taxon>Nepenthaceae</taxon>
        <taxon>Nepenthes</taxon>
    </lineage>
</organism>
<dbReference type="Pfam" id="PF00072">
    <property type="entry name" value="Response_reg"/>
    <property type="match status" value="1"/>
</dbReference>
<evidence type="ECO:0000313" key="3">
    <source>
        <dbReference type="EMBL" id="GMH28533.1"/>
    </source>
</evidence>
<reference evidence="3" key="1">
    <citation type="submission" date="2023-05" db="EMBL/GenBank/DDBJ databases">
        <title>Nepenthes gracilis genome sequencing.</title>
        <authorList>
            <person name="Fukushima K."/>
        </authorList>
    </citation>
    <scope>NUCLEOTIDE SEQUENCE</scope>
    <source>
        <strain evidence="3">SING2019-196</strain>
    </source>
</reference>
<keyword evidence="1" id="KW-0597">Phosphoprotein</keyword>
<dbReference type="EMBL" id="BSYO01000034">
    <property type="protein sequence ID" value="GMH28533.1"/>
    <property type="molecule type" value="Genomic_DNA"/>
</dbReference>
<proteinExistence type="predicted"/>
<evidence type="ECO:0000256" key="1">
    <source>
        <dbReference type="PROSITE-ProRule" id="PRU00169"/>
    </source>
</evidence>
<sequence length="190" mass="21233">MCQKLVQLMQGKIWVVQNPRGFPQRMALDLRFQLHPSLGIVISEPGDFSEQLHHNSLFNGLHVLLADDDDVNRAVTQKLLQKLGCTVTSVSSGFECLSAFSPSGPPHKVVLLDLHLPDLDGFEVAIRIRRLRSRSSWPSIIAMTSNASEDVWERIKQTGINGVVQKPILLQGIINELRRVLLLQANKTVL</sequence>
<dbReference type="GO" id="GO:0051740">
    <property type="term" value="F:ethylene binding"/>
    <property type="evidence" value="ECO:0007669"/>
    <property type="project" value="TreeGrafter"/>
</dbReference>
<feature type="domain" description="Response regulatory" evidence="2">
    <location>
        <begin position="62"/>
        <end position="181"/>
    </location>
</feature>
<dbReference type="InterPro" id="IPR011006">
    <property type="entry name" value="CheY-like_superfamily"/>
</dbReference>
<dbReference type="Proteomes" id="UP001279734">
    <property type="component" value="Unassembled WGS sequence"/>
</dbReference>
<dbReference type="SMART" id="SM00448">
    <property type="entry name" value="REC"/>
    <property type="match status" value="1"/>
</dbReference>
<dbReference type="Gene3D" id="3.40.50.2300">
    <property type="match status" value="1"/>
</dbReference>
<dbReference type="GO" id="GO:0046872">
    <property type="term" value="F:metal ion binding"/>
    <property type="evidence" value="ECO:0007669"/>
    <property type="project" value="UniProtKB-KW"/>
</dbReference>
<gene>
    <name evidence="3" type="ORF">Nepgr_030376</name>
</gene>
<dbReference type="GO" id="GO:0038199">
    <property type="term" value="F:ethylene receptor activity"/>
    <property type="evidence" value="ECO:0007669"/>
    <property type="project" value="TreeGrafter"/>
</dbReference>
<dbReference type="GO" id="GO:0016301">
    <property type="term" value="F:kinase activity"/>
    <property type="evidence" value="ECO:0007669"/>
    <property type="project" value="UniProtKB-KW"/>
</dbReference>
<name>A0AAD3TEP9_NEPGR</name>
<dbReference type="PANTHER" id="PTHR24423:SF633">
    <property type="entry name" value="ETHYLENE RECEPTOR 2"/>
    <property type="match status" value="1"/>
</dbReference>
<dbReference type="AlphaFoldDB" id="A0AAD3TEP9"/>